<name>A0A097KPF0_9CHLO</name>
<proteinExistence type="predicted"/>
<feature type="region of interest" description="Disordered" evidence="1">
    <location>
        <begin position="414"/>
        <end position="456"/>
    </location>
</feature>
<organism evidence="3">
    <name type="scientific">Binuclearia lauterbornii</name>
    <dbReference type="NCBI Taxonomy" id="3087189"/>
    <lineage>
        <taxon>Eukaryota</taxon>
        <taxon>Viridiplantae</taxon>
        <taxon>Chlorophyta</taxon>
        <taxon>core chlorophytes</taxon>
        <taxon>Trebouxiophyceae</taxon>
        <taxon>Chlorellales</taxon>
        <taxon>Oocystaceae</taxon>
        <taxon>Oocystaceae incertae sedis</taxon>
        <taxon>Binuclearia</taxon>
    </lineage>
</organism>
<evidence type="ECO:0000313" key="3">
    <source>
        <dbReference type="EMBL" id="AIT95058.1"/>
    </source>
</evidence>
<gene>
    <name evidence="3" type="primary">ycf1</name>
</gene>
<feature type="compositionally biased region" description="Polar residues" evidence="1">
    <location>
        <begin position="429"/>
        <end position="445"/>
    </location>
</feature>
<keyword evidence="3" id="KW-0934">Plastid</keyword>
<feature type="transmembrane region" description="Helical" evidence="2">
    <location>
        <begin position="244"/>
        <end position="271"/>
    </location>
</feature>
<feature type="compositionally biased region" description="Basic and acidic residues" evidence="1">
    <location>
        <begin position="414"/>
        <end position="428"/>
    </location>
</feature>
<keyword evidence="2" id="KW-0472">Membrane</keyword>
<feature type="transmembrane region" description="Helical" evidence="2">
    <location>
        <begin position="35"/>
        <end position="55"/>
    </location>
</feature>
<dbReference type="EMBL" id="KM462880">
    <property type="protein sequence ID" value="AIT95058.1"/>
    <property type="molecule type" value="Genomic_DNA"/>
</dbReference>
<feature type="transmembrane region" description="Helical" evidence="2">
    <location>
        <begin position="292"/>
        <end position="313"/>
    </location>
</feature>
<geneLocation type="chloroplast" evidence="3"/>
<dbReference type="RefSeq" id="YP_009106247.1">
    <property type="nucleotide sequence ID" value="NC_025541.1"/>
</dbReference>
<reference evidence="3" key="1">
    <citation type="journal article" date="2014" name="BMC Evol. Biol.">
        <title>Chloroplast phylogenomic analysis resolves deep-level relationships within the green algal class Trebouxiophyceae.</title>
        <authorList>
            <person name="Lemieux C."/>
            <person name="Otis C."/>
            <person name="Turmel M."/>
        </authorList>
    </citation>
    <scope>NUCLEOTIDE SEQUENCE</scope>
</reference>
<dbReference type="AlphaFoldDB" id="A0A097KPF0"/>
<protein>
    <submittedName>
        <fullName evidence="3">Hypothetical chloroplast RF1</fullName>
    </submittedName>
</protein>
<evidence type="ECO:0000256" key="2">
    <source>
        <dbReference type="SAM" id="Phobius"/>
    </source>
</evidence>
<feature type="transmembrane region" description="Helical" evidence="2">
    <location>
        <begin position="168"/>
        <end position="184"/>
    </location>
</feature>
<keyword evidence="2" id="KW-0812">Transmembrane</keyword>
<feature type="transmembrane region" description="Helical" evidence="2">
    <location>
        <begin position="141"/>
        <end position="162"/>
    </location>
</feature>
<keyword evidence="2" id="KW-1133">Transmembrane helix</keyword>
<feature type="transmembrane region" description="Helical" evidence="2">
    <location>
        <begin position="100"/>
        <end position="121"/>
    </location>
</feature>
<sequence>MSFVPAIRDYFELLNNVYNSLSGDINLKIVLQTSIIYILESLKYTLFYILTFQWLRDFFYLPILIPKISTSILKENLILGDPVSNIFTFLEGSSYTYNKFFIGFFNSFFLSLPISCAHLIFARRLLIQGTFAGLASGLGNILGQVTFIASIIFGLRIFIIPLFSLEPLNYLFGIFLLLTIVYDMSHERVIKIIDKDNTKTLLKIFFLNFLLIWTEQSCIFQYLGNITIQSEPTVLDPFSVNNQIQYVISHLSYLVGILLGNVFFTMCFSIFIKNISEFLQIKLSILRSTWIIRLNFFFLSSILAFSFSSIPYYSLDYLFGGPLGFVSQDKSFKNTLFSPNEVTDPFGVLGALSQNLSLDTDVTPFDRGVYLKSPIFQSFEDLNYAGEYASTTRQGSVPLFGRYKEKARKVRETIRKKDDSIKSLEPESTKNASNNENAVKNQNIETSNNTYSPNSYSKSDNLYISSNLRKRFEANYKDPVNSSFEDIVEGSLNDAFFEENSTGAYPEIEKKIKQKYYANPVYKFLLSIDIDNFLNRQPSNYSLSPTQENDLFKRKLVLNRYYDTLRVYTKLPYNNEFQFLFNGSKSFADRVYNQQFKGTLHIVRRLFSVTPETPKISSENLILKYDQIQYKNYKNETPLLHEEVKEDVKKLSPFLNLTNQIPLYVGWDENLRKLVITNRLLPRSNSGFMAYDDQRKKIIDFTIWPVSKLTLEKPKRQLTIPLRLLYENRNDIKNSEYSDLIDLFEYEDSESEISYYDSLPENLMKLATENTSILPPNRGGFIWPGNSALQFSFKDLLIK</sequence>
<feature type="transmembrane region" description="Helical" evidence="2">
    <location>
        <begin position="205"/>
        <end position="224"/>
    </location>
</feature>
<evidence type="ECO:0000256" key="1">
    <source>
        <dbReference type="SAM" id="MobiDB-lite"/>
    </source>
</evidence>
<accession>A0A097KPF0</accession>
<dbReference type="GeneID" id="22160377"/>
<feature type="compositionally biased region" description="Low complexity" evidence="1">
    <location>
        <begin position="446"/>
        <end position="456"/>
    </location>
</feature>
<keyword evidence="3" id="KW-0150">Chloroplast</keyword>